<dbReference type="InterPro" id="IPR011257">
    <property type="entry name" value="DNA_glycosylase"/>
</dbReference>
<dbReference type="InterPro" id="IPR005019">
    <property type="entry name" value="Adenine_glyco"/>
</dbReference>
<accession>A0ABY6HRC5</accession>
<gene>
    <name evidence="1" type="ORF">NEF87_002344</name>
</gene>
<keyword evidence="2" id="KW-1185">Reference proteome</keyword>
<dbReference type="SUPFAM" id="SSF48150">
    <property type="entry name" value="DNA-glycosylase"/>
    <property type="match status" value="1"/>
</dbReference>
<protein>
    <recommendedName>
        <fullName evidence="3">DNA-3-methyladenine glycosylase I</fullName>
    </recommendedName>
</protein>
<sequence length="187" mass="21837">MAKKRCWGTKNDLMGQYHDNEWGIPLHDEKALFELLILEGAQAGLSWSTILNKRESYRQAFDHFDYKKIAKYSQKKIEELLHNPGIIRNKLKVKAAITNAKIFTKIQEEFGSFDKYIWSYVNGTPIQNNLESFSEMPAKTELSEQISKDMKKKGFKFVGPTIIYSFMQAIGMVNDHLTYCYRHQELK</sequence>
<dbReference type="EMBL" id="CP104013">
    <property type="protein sequence ID" value="UYP46059.1"/>
    <property type="molecule type" value="Genomic_DNA"/>
</dbReference>
<evidence type="ECO:0000313" key="1">
    <source>
        <dbReference type="EMBL" id="UYP46059.1"/>
    </source>
</evidence>
<proteinExistence type="predicted"/>
<dbReference type="PANTHER" id="PTHR31116:SF29">
    <property type="entry name" value="DNA GLYCOSYLASE SUPERFAMILY PROTEIN"/>
    <property type="match status" value="1"/>
</dbReference>
<dbReference type="Pfam" id="PF03352">
    <property type="entry name" value="Adenine_glyco"/>
    <property type="match status" value="1"/>
</dbReference>
<dbReference type="Gene3D" id="1.10.340.30">
    <property type="entry name" value="Hypothetical protein, domain 2"/>
    <property type="match status" value="1"/>
</dbReference>
<reference evidence="1" key="1">
    <citation type="submission" date="2022-09" db="EMBL/GenBank/DDBJ databases">
        <title>Actin cytoskeleton and complex cell architecture in an #Asgard archaeon.</title>
        <authorList>
            <person name="Ponce Toledo R.I."/>
            <person name="Schleper C."/>
            <person name="Rodrigues Oliveira T."/>
            <person name="Wollweber F."/>
            <person name="Xu J."/>
            <person name="Rittmann S."/>
            <person name="Klingl A."/>
            <person name="Pilhofer M."/>
        </authorList>
    </citation>
    <scope>NUCLEOTIDE SEQUENCE</scope>
    <source>
        <strain evidence="1">B-35</strain>
    </source>
</reference>
<dbReference type="Proteomes" id="UP001208689">
    <property type="component" value="Chromosome"/>
</dbReference>
<organism evidence="1 2">
    <name type="scientific">Candidatus Lokiarchaeum ossiferum</name>
    <dbReference type="NCBI Taxonomy" id="2951803"/>
    <lineage>
        <taxon>Archaea</taxon>
        <taxon>Promethearchaeati</taxon>
        <taxon>Promethearchaeota</taxon>
        <taxon>Promethearchaeia</taxon>
        <taxon>Promethearchaeales</taxon>
        <taxon>Promethearchaeaceae</taxon>
        <taxon>Candidatus Lokiarchaeum</taxon>
    </lineage>
</organism>
<evidence type="ECO:0008006" key="3">
    <source>
        <dbReference type="Google" id="ProtNLM"/>
    </source>
</evidence>
<evidence type="ECO:0000313" key="2">
    <source>
        <dbReference type="Proteomes" id="UP001208689"/>
    </source>
</evidence>
<name>A0ABY6HRC5_9ARCH</name>
<dbReference type="PANTHER" id="PTHR31116">
    <property type="entry name" value="OS04G0501200 PROTEIN"/>
    <property type="match status" value="1"/>
</dbReference>